<feature type="region of interest" description="Disordered" evidence="1">
    <location>
        <begin position="241"/>
        <end position="270"/>
    </location>
</feature>
<organism evidence="2">
    <name type="scientific">uncultured Nocardioides sp</name>
    <dbReference type="NCBI Taxonomy" id="198441"/>
    <lineage>
        <taxon>Bacteria</taxon>
        <taxon>Bacillati</taxon>
        <taxon>Actinomycetota</taxon>
        <taxon>Actinomycetes</taxon>
        <taxon>Propionibacteriales</taxon>
        <taxon>Nocardioidaceae</taxon>
        <taxon>Nocardioides</taxon>
        <taxon>environmental samples</taxon>
    </lineage>
</organism>
<evidence type="ECO:0000313" key="2">
    <source>
        <dbReference type="EMBL" id="CAA9400818.1"/>
    </source>
</evidence>
<feature type="non-terminal residue" evidence="2">
    <location>
        <position position="270"/>
    </location>
</feature>
<feature type="compositionally biased region" description="Basic residues" evidence="1">
    <location>
        <begin position="252"/>
        <end position="270"/>
    </location>
</feature>
<feature type="compositionally biased region" description="Basic residues" evidence="1">
    <location>
        <begin position="1"/>
        <end position="20"/>
    </location>
</feature>
<accession>A0A6J4P2J5</accession>
<keyword evidence="2" id="KW-0413">Isomerase</keyword>
<reference evidence="2" key="1">
    <citation type="submission" date="2020-02" db="EMBL/GenBank/DDBJ databases">
        <authorList>
            <person name="Meier V. D."/>
        </authorList>
    </citation>
    <scope>NUCLEOTIDE SEQUENCE</scope>
    <source>
        <strain evidence="2">AVDCRST_MAG60</strain>
    </source>
</reference>
<gene>
    <name evidence="2" type="ORF">AVDCRST_MAG60-2102</name>
</gene>
<feature type="compositionally biased region" description="Basic residues" evidence="1">
    <location>
        <begin position="161"/>
        <end position="186"/>
    </location>
</feature>
<dbReference type="EC" id="5.1.1.3" evidence="2"/>
<name>A0A6J4P2J5_9ACTN</name>
<sequence>APLHPRRAGRHLRLRFRRTDRRPVGHRPAAARVDPLPRGHRPAALRRQADRRGARVRPGVPRPPLRGGRQGVGHRLQLGQRRDAARRARALRRPRRRGDPAGDPSSGRRVPHRADRRDLHPRHGRVDGLRRRVRRRSARRAPHPCLPALRRLRRAGGDRRQRAHRRRGRVPPPAPRRRRGHPRPRLHPLPAADRRDLPGDGRRRHTGQLGRGVRQGRLQDAGAQRPDARGRHCRLLVRHHGQPGRVRDHRSTLPRRRAARGLPVRRRPVM</sequence>
<evidence type="ECO:0000256" key="1">
    <source>
        <dbReference type="SAM" id="MobiDB-lite"/>
    </source>
</evidence>
<feature type="compositionally biased region" description="Basic and acidic residues" evidence="1">
    <location>
        <begin position="192"/>
        <end position="201"/>
    </location>
</feature>
<feature type="compositionally biased region" description="Basic residues" evidence="1">
    <location>
        <begin position="131"/>
        <end position="142"/>
    </location>
</feature>
<dbReference type="EMBL" id="CADCUN010000222">
    <property type="protein sequence ID" value="CAA9400818.1"/>
    <property type="molecule type" value="Genomic_DNA"/>
</dbReference>
<feature type="region of interest" description="Disordered" evidence="1">
    <location>
        <begin position="1"/>
        <end position="228"/>
    </location>
</feature>
<protein>
    <submittedName>
        <fullName evidence="2">Glutamate racemase</fullName>
        <ecNumber evidence="2">5.1.1.3</ecNumber>
    </submittedName>
</protein>
<feature type="compositionally biased region" description="Basic residues" evidence="1">
    <location>
        <begin position="87"/>
        <end position="96"/>
    </location>
</feature>
<dbReference type="AlphaFoldDB" id="A0A6J4P2J5"/>
<feature type="compositionally biased region" description="Low complexity" evidence="1">
    <location>
        <begin position="207"/>
        <end position="219"/>
    </location>
</feature>
<feature type="non-terminal residue" evidence="2">
    <location>
        <position position="1"/>
    </location>
</feature>
<dbReference type="GO" id="GO:0008881">
    <property type="term" value="F:glutamate racemase activity"/>
    <property type="evidence" value="ECO:0007669"/>
    <property type="project" value="UniProtKB-EC"/>
</dbReference>
<proteinExistence type="predicted"/>